<dbReference type="Proteomes" id="UP000224854">
    <property type="component" value="Unassembled WGS sequence"/>
</dbReference>
<dbReference type="Pfam" id="PF00102">
    <property type="entry name" value="Y_phosphatase"/>
    <property type="match status" value="1"/>
</dbReference>
<dbReference type="InterPro" id="IPR000387">
    <property type="entry name" value="Tyr_Pase_dom"/>
</dbReference>
<dbReference type="InterPro" id="IPR000242">
    <property type="entry name" value="PTP_cat"/>
</dbReference>
<feature type="region of interest" description="Disordered" evidence="2">
    <location>
        <begin position="1"/>
        <end position="97"/>
    </location>
</feature>
<evidence type="ECO:0008006" key="7">
    <source>
        <dbReference type="Google" id="ProtNLM"/>
    </source>
</evidence>
<dbReference type="OrthoDB" id="10253954at2759"/>
<sequence length="489" mass="55125">MERISGLRRKPKPPAIETSMDRPSKSTIDVVAEAQRHSPMMPRRHLSGLARKTASPFRGLKVRPVGRRVRPPSPPSDQPWPSSPPSASGHDGPPPCPVVHVVWPGSGAHASPRPDMPAFLQLSNQDIDRKFHEITWAERLRLADAHQNRVVHDYKWGHHELSDTLTALGIDRYSNIKPWNWNRVRLKVPPHQLDYVNASLISLASMSDASLPPLRYIAMQGPTEPSVDHVWRMVAEQQASPAVIVQLTTMVEAGAPKCHQYFPHAEAAASWTLNDSDHWGDGWAARLTLDSMQESDDDAIQVSKLLLHVQGEPRPRTVWHLLYRQWPDFGVPALHDLDSFFDLMRLSREYSEPATPRIVHCSAGVGRTGTFICLEHLMRELNAGAFAPNRSSTPSAADAIYMTVEHLRQQRRAMVQAEIQFRFLYAVMRRLWCHKYGVSDDNNQSQPNSTEPEPTRLHLADPFVDENTDSHDDSEPAPDVVAARPPTWR</sequence>
<dbReference type="AlphaFoldDB" id="A0A2C5ZS25"/>
<evidence type="ECO:0000259" key="4">
    <source>
        <dbReference type="PROSITE" id="PS50056"/>
    </source>
</evidence>
<comment type="similarity">
    <text evidence="1">Belongs to the protein-tyrosine phosphatase family. Non-receptor class subfamily.</text>
</comment>
<dbReference type="PANTHER" id="PTHR19134:SF449">
    <property type="entry name" value="TYROSINE-PROTEIN PHOSPHATASE 1"/>
    <property type="match status" value="1"/>
</dbReference>
<dbReference type="InterPro" id="IPR016130">
    <property type="entry name" value="Tyr_Pase_AS"/>
</dbReference>
<feature type="region of interest" description="Disordered" evidence="2">
    <location>
        <begin position="439"/>
        <end position="489"/>
    </location>
</feature>
<feature type="compositionally biased region" description="Basic residues" evidence="2">
    <location>
        <begin position="1"/>
        <end position="12"/>
    </location>
</feature>
<proteinExistence type="inferred from homology"/>
<feature type="compositionally biased region" description="Basic residues" evidence="2">
    <location>
        <begin position="60"/>
        <end position="70"/>
    </location>
</feature>
<reference evidence="5 6" key="1">
    <citation type="submission" date="2017-06" db="EMBL/GenBank/DDBJ databases">
        <title>Ant-infecting Ophiocordyceps genomes reveal a high diversity of potential behavioral manipulation genes and a possible major role for enterotoxins.</title>
        <authorList>
            <person name="De Bekker C."/>
            <person name="Evans H.C."/>
            <person name="Brachmann A."/>
            <person name="Hughes D.P."/>
        </authorList>
    </citation>
    <scope>NUCLEOTIDE SEQUENCE [LARGE SCALE GENOMIC DNA]</scope>
    <source>
        <strain evidence="5 6">1348a</strain>
    </source>
</reference>
<feature type="domain" description="Tyrosine specific protein phosphatases" evidence="4">
    <location>
        <begin position="338"/>
        <end position="422"/>
    </location>
</feature>
<feature type="compositionally biased region" description="Polar residues" evidence="2">
    <location>
        <begin position="440"/>
        <end position="452"/>
    </location>
</feature>
<evidence type="ECO:0000313" key="6">
    <source>
        <dbReference type="Proteomes" id="UP000224854"/>
    </source>
</evidence>
<dbReference type="GO" id="GO:0004725">
    <property type="term" value="F:protein tyrosine phosphatase activity"/>
    <property type="evidence" value="ECO:0007669"/>
    <property type="project" value="InterPro"/>
</dbReference>
<protein>
    <recommendedName>
        <fullName evidence="7">Tyrosine specific protein phosphatases domain-containing protein</fullName>
    </recommendedName>
</protein>
<dbReference type="PRINTS" id="PR00700">
    <property type="entry name" value="PRTYPHPHTASE"/>
</dbReference>
<organism evidence="5 6">
    <name type="scientific">Ophiocordyceps australis</name>
    <dbReference type="NCBI Taxonomy" id="1399860"/>
    <lineage>
        <taxon>Eukaryota</taxon>
        <taxon>Fungi</taxon>
        <taxon>Dikarya</taxon>
        <taxon>Ascomycota</taxon>
        <taxon>Pezizomycotina</taxon>
        <taxon>Sordariomycetes</taxon>
        <taxon>Hypocreomycetidae</taxon>
        <taxon>Hypocreales</taxon>
        <taxon>Ophiocordycipitaceae</taxon>
        <taxon>Ophiocordyceps</taxon>
    </lineage>
</organism>
<dbReference type="PROSITE" id="PS50056">
    <property type="entry name" value="TYR_PHOSPHATASE_2"/>
    <property type="match status" value="1"/>
</dbReference>
<dbReference type="InterPro" id="IPR050348">
    <property type="entry name" value="Protein-Tyr_Phosphatase"/>
</dbReference>
<evidence type="ECO:0000259" key="3">
    <source>
        <dbReference type="PROSITE" id="PS50055"/>
    </source>
</evidence>
<dbReference type="PANTHER" id="PTHR19134">
    <property type="entry name" value="RECEPTOR-TYPE TYROSINE-PROTEIN PHOSPHATASE"/>
    <property type="match status" value="1"/>
</dbReference>
<dbReference type="PROSITE" id="PS00383">
    <property type="entry name" value="TYR_PHOSPHATASE_1"/>
    <property type="match status" value="1"/>
</dbReference>
<keyword evidence="6" id="KW-1185">Reference proteome</keyword>
<dbReference type="SMART" id="SM00194">
    <property type="entry name" value="PTPc"/>
    <property type="match status" value="1"/>
</dbReference>
<dbReference type="EMBL" id="NJEU01000074">
    <property type="protein sequence ID" value="PHH82151.1"/>
    <property type="molecule type" value="Genomic_DNA"/>
</dbReference>
<evidence type="ECO:0000313" key="5">
    <source>
        <dbReference type="EMBL" id="PHH82151.1"/>
    </source>
</evidence>
<feature type="domain" description="Tyrosine-protein phosphatase" evidence="3">
    <location>
        <begin position="171"/>
        <end position="431"/>
    </location>
</feature>
<accession>A0A2C5ZS25</accession>
<dbReference type="InterPro" id="IPR003595">
    <property type="entry name" value="Tyr_Pase_cat"/>
</dbReference>
<evidence type="ECO:0000256" key="1">
    <source>
        <dbReference type="ARBA" id="ARBA00009649"/>
    </source>
</evidence>
<feature type="compositionally biased region" description="Pro residues" evidence="2">
    <location>
        <begin position="71"/>
        <end position="84"/>
    </location>
</feature>
<dbReference type="InterPro" id="IPR029021">
    <property type="entry name" value="Prot-tyrosine_phosphatase-like"/>
</dbReference>
<evidence type="ECO:0000256" key="2">
    <source>
        <dbReference type="SAM" id="MobiDB-lite"/>
    </source>
</evidence>
<name>A0A2C5ZS25_9HYPO</name>
<gene>
    <name evidence="5" type="ORF">CDD82_6841</name>
</gene>
<dbReference type="Gene3D" id="3.90.190.10">
    <property type="entry name" value="Protein tyrosine phosphatase superfamily"/>
    <property type="match status" value="1"/>
</dbReference>
<dbReference type="SMART" id="SM00404">
    <property type="entry name" value="PTPc_motif"/>
    <property type="match status" value="1"/>
</dbReference>
<dbReference type="SUPFAM" id="SSF52799">
    <property type="entry name" value="(Phosphotyrosine protein) phosphatases II"/>
    <property type="match status" value="1"/>
</dbReference>
<comment type="caution">
    <text evidence="5">The sequence shown here is derived from an EMBL/GenBank/DDBJ whole genome shotgun (WGS) entry which is preliminary data.</text>
</comment>
<dbReference type="PROSITE" id="PS50055">
    <property type="entry name" value="TYR_PHOSPHATASE_PTP"/>
    <property type="match status" value="1"/>
</dbReference>